<dbReference type="Proteomes" id="UP000004633">
    <property type="component" value="Unassembled WGS sequence"/>
</dbReference>
<proteinExistence type="predicted"/>
<evidence type="ECO:0008006" key="3">
    <source>
        <dbReference type="Google" id="ProtNLM"/>
    </source>
</evidence>
<protein>
    <recommendedName>
        <fullName evidence="3">Lipoprotein</fullName>
    </recommendedName>
</protein>
<dbReference type="PROSITE" id="PS51257">
    <property type="entry name" value="PROKAR_LIPOPROTEIN"/>
    <property type="match status" value="1"/>
</dbReference>
<reference evidence="1 2" key="1">
    <citation type="submission" date="2010-08" db="EMBL/GenBank/DDBJ databases">
        <authorList>
            <person name="Weinstock G."/>
            <person name="Sodergren E."/>
            <person name="Clifton S."/>
            <person name="Fulton L."/>
            <person name="Fulton B."/>
            <person name="Courtney L."/>
            <person name="Fronick C."/>
            <person name="Harrison M."/>
            <person name="Strong C."/>
            <person name="Farmer C."/>
            <person name="Delahaunty K."/>
            <person name="Markovic C."/>
            <person name="Hall O."/>
            <person name="Minx P."/>
            <person name="Tomlinson C."/>
            <person name="Mitreva M."/>
            <person name="Hou S."/>
            <person name="Chen J."/>
            <person name="Wollam A."/>
            <person name="Pepin K.H."/>
            <person name="Johnson M."/>
            <person name="Bhonagiri V."/>
            <person name="Zhang X."/>
            <person name="Suruliraj S."/>
            <person name="Warren W."/>
            <person name="Chinwalla A."/>
            <person name="Mardis E.R."/>
            <person name="Wilson R.K."/>
        </authorList>
    </citation>
    <scope>NUCLEOTIDE SEQUENCE [LARGE SCALE GENOMIC DNA]</scope>
    <source>
        <strain evidence="1 2">F0399</strain>
    </source>
</reference>
<dbReference type="HOGENOM" id="CLU_1189239_0_0_9"/>
<dbReference type="AlphaFoldDB" id="E7N240"/>
<organism evidence="1 2">
    <name type="scientific">Selenomonas artemidis F0399</name>
    <dbReference type="NCBI Taxonomy" id="749551"/>
    <lineage>
        <taxon>Bacteria</taxon>
        <taxon>Bacillati</taxon>
        <taxon>Bacillota</taxon>
        <taxon>Negativicutes</taxon>
        <taxon>Selenomonadales</taxon>
        <taxon>Selenomonadaceae</taxon>
        <taxon>Selenomonas</taxon>
    </lineage>
</organism>
<comment type="caution">
    <text evidence="1">The sequence shown here is derived from an EMBL/GenBank/DDBJ whole genome shotgun (WGS) entry which is preliminary data.</text>
</comment>
<name>E7N240_9FIRM</name>
<keyword evidence="2" id="KW-1185">Reference proteome</keyword>
<evidence type="ECO:0000313" key="1">
    <source>
        <dbReference type="EMBL" id="EFW29822.1"/>
    </source>
</evidence>
<dbReference type="EMBL" id="AECV01000016">
    <property type="protein sequence ID" value="EFW29822.1"/>
    <property type="molecule type" value="Genomic_DNA"/>
</dbReference>
<dbReference type="RefSeq" id="WP_009349716.1">
    <property type="nucleotide sequence ID" value="NZ_GL638136.1"/>
</dbReference>
<sequence length="212" mass="22918">MVNIKKQGLAAAVFVVSSMLIMGCGGKSAERAPGSGALQGERDPQQVITAENFASIEPGMTRGDVEAMYGKGRHVGKSIESGVYTDTYEWQDGPYKVVTCTFLHENWLNNPLSYPRLVSKELRATDEIAETVNGSVTKAKYDTLAYGMNLVGVRYALGADGTKLGESVVPGAETETYGWAVPDGRVAHVTFQDDKLIAMNLENALSSYRKVK</sequence>
<accession>E7N240</accession>
<gene>
    <name evidence="1" type="ORF">HMPREF9555_01050</name>
</gene>
<evidence type="ECO:0000313" key="2">
    <source>
        <dbReference type="Proteomes" id="UP000004633"/>
    </source>
</evidence>
<dbReference type="Gene3D" id="3.10.450.730">
    <property type="entry name" value="BLIP domain"/>
    <property type="match status" value="1"/>
</dbReference>
<dbReference type="STRING" id="749551.HMPREF9555_01050"/>